<dbReference type="RefSeq" id="WP_304573945.1">
    <property type="nucleotide sequence ID" value="NZ_JAUQOO010000001.1"/>
</dbReference>
<gene>
    <name evidence="1" type="ORF">Q6A51_01395</name>
</gene>
<dbReference type="EMBL" id="JAUQOO010000001">
    <property type="protein sequence ID" value="MDO7925413.1"/>
    <property type="molecule type" value="Genomic_DNA"/>
</dbReference>
<accession>A0ABT9CKP4</accession>
<protein>
    <recommendedName>
        <fullName evidence="3">Lipoprotein</fullName>
    </recommendedName>
</protein>
<name>A0ABT9CKP4_9PSED</name>
<keyword evidence="2" id="KW-1185">Reference proteome</keyword>
<evidence type="ECO:0000313" key="1">
    <source>
        <dbReference type="EMBL" id="MDO7925413.1"/>
    </source>
</evidence>
<sequence length="164" mass="17819">MSAGANAASGTSLYPTVLSSTSLSSAQAGITPREAILLNMQRNGIDVGVMLRDRFKARIAQEKLFVVVADEASADATIELRGGQWGVSLVNFSKELYPTMGVVAVMRRGDEQIWRNFETITAMSAGNDKAFTPERYAADPEALRSAFNRAIDLLTDKLMTDLKQ</sequence>
<reference evidence="1 2" key="1">
    <citation type="submission" date="2023-07" db="EMBL/GenBank/DDBJ databases">
        <title>Identification of four novel Pseudomonas species associated with bacterial leaf spot of cucurbits.</title>
        <authorList>
            <person name="Fullem K.R."/>
        </authorList>
    </citation>
    <scope>NUCLEOTIDE SEQUENCE [LARGE SCALE GENOMIC DNA]</scope>
    <source>
        <strain evidence="1 2">KFB 138</strain>
    </source>
</reference>
<comment type="caution">
    <text evidence="1">The sequence shown here is derived from an EMBL/GenBank/DDBJ whole genome shotgun (WGS) entry which is preliminary data.</text>
</comment>
<proteinExistence type="predicted"/>
<evidence type="ECO:0000313" key="2">
    <source>
        <dbReference type="Proteomes" id="UP001223016"/>
    </source>
</evidence>
<organism evidence="1 2">
    <name type="scientific">Pseudomonas serbiensis</name>
    <dbReference type="NCBI Taxonomy" id="3064350"/>
    <lineage>
        <taxon>Bacteria</taxon>
        <taxon>Pseudomonadati</taxon>
        <taxon>Pseudomonadota</taxon>
        <taxon>Gammaproteobacteria</taxon>
        <taxon>Pseudomonadales</taxon>
        <taxon>Pseudomonadaceae</taxon>
        <taxon>Pseudomonas</taxon>
    </lineage>
</organism>
<evidence type="ECO:0008006" key="3">
    <source>
        <dbReference type="Google" id="ProtNLM"/>
    </source>
</evidence>
<dbReference type="Proteomes" id="UP001223016">
    <property type="component" value="Unassembled WGS sequence"/>
</dbReference>